<comment type="similarity">
    <text evidence="1">Belongs to the AHA1 family.</text>
</comment>
<dbReference type="EMBL" id="WKJH01000021">
    <property type="protein sequence ID" value="MRX65081.1"/>
    <property type="molecule type" value="Genomic_DNA"/>
</dbReference>
<dbReference type="InterPro" id="IPR023393">
    <property type="entry name" value="START-like_dom_sf"/>
</dbReference>
<dbReference type="Pfam" id="PF08327">
    <property type="entry name" value="AHSA1"/>
    <property type="match status" value="1"/>
</dbReference>
<evidence type="ECO:0000313" key="3">
    <source>
        <dbReference type="EMBL" id="MRX65081.1"/>
    </source>
</evidence>
<sequence length="144" mass="17190">MKTTDPPIIIEQELKRPVEDIWKALTDVGQMKHWFFDNIDGFTPVVGFKTRFVVKNENRIFTHLWEITEVTPYQSITFNWKYAEYPGDAFVTFKLIEEKNRVTLRVTMEIVEDFPTNVPEFKRESCVGGWNYFIKQRLKDFLQS</sequence>
<dbReference type="AlphaFoldDB" id="A0A6I2MML2"/>
<keyword evidence="4" id="KW-1185">Reference proteome</keyword>
<evidence type="ECO:0000313" key="4">
    <source>
        <dbReference type="Proteomes" id="UP000443153"/>
    </source>
</evidence>
<gene>
    <name evidence="3" type="ORF">GJ691_13025</name>
</gene>
<comment type="caution">
    <text evidence="3">The sequence shown here is derived from an EMBL/GenBank/DDBJ whole genome shotgun (WGS) entry which is preliminary data.</text>
</comment>
<dbReference type="OrthoDB" id="384974at2"/>
<evidence type="ECO:0000256" key="1">
    <source>
        <dbReference type="ARBA" id="ARBA00006817"/>
    </source>
</evidence>
<dbReference type="Proteomes" id="UP000443153">
    <property type="component" value="Unassembled WGS sequence"/>
</dbReference>
<name>A0A6I2MML2_9FLAO</name>
<dbReference type="RefSeq" id="WP_154367570.1">
    <property type="nucleotide sequence ID" value="NZ_WKJH01000021.1"/>
</dbReference>
<dbReference type="Gene3D" id="3.30.530.20">
    <property type="match status" value="1"/>
</dbReference>
<reference evidence="3 4" key="1">
    <citation type="submission" date="2019-11" db="EMBL/GenBank/DDBJ databases">
        <title>Maribacter lutea sp. nov., a marine bacterium isolated from intertidal sand.</title>
        <authorList>
            <person name="Liu A."/>
        </authorList>
    </citation>
    <scope>NUCLEOTIDE SEQUENCE [LARGE SCALE GENOMIC DNA]</scope>
    <source>
        <strain evidence="3 4">RZ05</strain>
    </source>
</reference>
<organism evidence="3 4">
    <name type="scientific">Maribacter luteus</name>
    <dbReference type="NCBI Taxonomy" id="2594478"/>
    <lineage>
        <taxon>Bacteria</taxon>
        <taxon>Pseudomonadati</taxon>
        <taxon>Bacteroidota</taxon>
        <taxon>Flavobacteriia</taxon>
        <taxon>Flavobacteriales</taxon>
        <taxon>Flavobacteriaceae</taxon>
        <taxon>Maribacter</taxon>
    </lineage>
</organism>
<feature type="domain" description="Activator of Hsp90 ATPase homologue 1/2-like C-terminal" evidence="2">
    <location>
        <begin position="16"/>
        <end position="142"/>
    </location>
</feature>
<accession>A0A6I2MML2</accession>
<protein>
    <submittedName>
        <fullName evidence="3">SRPBCC domain-containing protein</fullName>
    </submittedName>
</protein>
<dbReference type="InterPro" id="IPR013538">
    <property type="entry name" value="ASHA1/2-like_C"/>
</dbReference>
<dbReference type="SUPFAM" id="SSF55961">
    <property type="entry name" value="Bet v1-like"/>
    <property type="match status" value="1"/>
</dbReference>
<evidence type="ECO:0000259" key="2">
    <source>
        <dbReference type="Pfam" id="PF08327"/>
    </source>
</evidence>
<dbReference type="CDD" id="cd07814">
    <property type="entry name" value="SRPBCC_CalC_Aha1-like"/>
    <property type="match status" value="1"/>
</dbReference>
<proteinExistence type="inferred from homology"/>